<comment type="caution">
    <text evidence="15">The sequence shown here is derived from an EMBL/GenBank/DDBJ whole genome shotgun (WGS) entry which is preliminary data.</text>
</comment>
<dbReference type="GO" id="GO:0016787">
    <property type="term" value="F:hydrolase activity"/>
    <property type="evidence" value="ECO:0007669"/>
    <property type="project" value="UniProtKB-KW"/>
</dbReference>
<feature type="binding site" evidence="12">
    <location>
        <position position="447"/>
    </location>
    <ligand>
        <name>Zn(2+)</name>
        <dbReference type="ChEBI" id="CHEBI:29105"/>
        <label>1</label>
    </ligand>
</feature>
<feature type="binding site" evidence="12">
    <location>
        <position position="487"/>
    </location>
    <ligand>
        <name>Zn(2+)</name>
        <dbReference type="ChEBI" id="CHEBI:29105"/>
        <label>1</label>
    </ligand>
</feature>
<evidence type="ECO:0000256" key="7">
    <source>
        <dbReference type="ARBA" id="ARBA00022833"/>
    </source>
</evidence>
<dbReference type="Gene3D" id="3.40.1440.60">
    <property type="entry name" value="PriA, 3(prime) DNA-binding domain"/>
    <property type="match status" value="1"/>
</dbReference>
<keyword evidence="1 12" id="KW-0639">Primosome</keyword>
<dbReference type="NCBIfam" id="TIGR00595">
    <property type="entry name" value="priA"/>
    <property type="match status" value="1"/>
</dbReference>
<dbReference type="InterPro" id="IPR014001">
    <property type="entry name" value="Helicase_ATP-bd"/>
</dbReference>
<feature type="domain" description="Helicase ATP-binding" evidence="13">
    <location>
        <begin position="222"/>
        <end position="388"/>
    </location>
</feature>
<dbReference type="InterPro" id="IPR041222">
    <property type="entry name" value="PriA_3primeBD"/>
</dbReference>
<dbReference type="InterPro" id="IPR005259">
    <property type="entry name" value="PriA"/>
</dbReference>
<dbReference type="CDD" id="cd17929">
    <property type="entry name" value="DEXHc_priA"/>
    <property type="match status" value="1"/>
</dbReference>
<dbReference type="SUPFAM" id="SSF52540">
    <property type="entry name" value="P-loop containing nucleoside triphosphate hydrolases"/>
    <property type="match status" value="2"/>
</dbReference>
<feature type="binding site" evidence="12">
    <location>
        <position position="474"/>
    </location>
    <ligand>
        <name>Zn(2+)</name>
        <dbReference type="ChEBI" id="CHEBI:29105"/>
        <label>2</label>
    </ligand>
</feature>
<evidence type="ECO:0000256" key="10">
    <source>
        <dbReference type="ARBA" id="ARBA00023235"/>
    </source>
</evidence>
<dbReference type="Pfam" id="PF18319">
    <property type="entry name" value="Zn_ribbon_PriA"/>
    <property type="match status" value="1"/>
</dbReference>
<dbReference type="InterPro" id="IPR011545">
    <property type="entry name" value="DEAD/DEAH_box_helicase_dom"/>
</dbReference>
<dbReference type="PROSITE" id="PS51192">
    <property type="entry name" value="HELICASE_ATP_BIND_1"/>
    <property type="match status" value="1"/>
</dbReference>
<sequence length="742" mass="81351">MRVAVAAPLLGTFDYWPPLAPCGTDAVPPRAGWVPGVRVLVPFGRSRRVGVLLELATTTEQDPTSLKHIERVLDPQPLLAAVDLVLIRWAADYYCQPLGEALFTALPVRLRRPRALDLEQERGVAATAAGRVLDLAELRRAPKQRALLTVIRAAGSGIGRAELTRQLGSCQPALRHLRARGLIEDCSIVPGVPAAATGVRAAPADAGPDLNPHQVEVVNQVTQAFGQFRSFLLEGVTGSGKTEVYIRLIQAAAARGEQTLLIVPEIGLTPQLRQQLAARLPFAPAVLHSGISDGERERTWHQVAAGRSEILLGTRSAIFTPLPRLGLILVDEEHDTSLKQQDGFRYSARDVAVRRAQLVGCPVVLGSATPALETLHNAQLGRYGWLRLPVRAGAAAPPRIALLDIRNQPLQAGLSGVLRESMRGEIASGNQVLLFLNRRGYAPVLTCHACGWVGECLHCDARLTLHLARRRLWCHHCGWFQPLPRACPSCGDADLRMLGQGTERLDDELRALFPATAIARLDRDTTRRQGELARLLEAVRRGEVQILLGTQMLAKGHDFPRVTLVGILDLDQSLYASDFRAPERTAQLIVQVTGRAGRAERPGRVVLQTRHPEHPLLQSLLRDGYAGFAAAALAERQEAELPPFSHLALLRAEAPMPEVPMAFLMSARTHAEVLREPDVHLWGPIPAPMERRAARYRAQLLVQSPRRGPLRRLLAGWTRALHALPRPRGLRWSLDIDPQDMS</sequence>
<evidence type="ECO:0000256" key="11">
    <source>
        <dbReference type="ARBA" id="ARBA00048988"/>
    </source>
</evidence>
<dbReference type="GO" id="GO:0005524">
    <property type="term" value="F:ATP binding"/>
    <property type="evidence" value="ECO:0007669"/>
    <property type="project" value="UniProtKB-UniRule"/>
</dbReference>
<feature type="binding site" evidence="12">
    <location>
        <position position="490"/>
    </location>
    <ligand>
        <name>Zn(2+)</name>
        <dbReference type="ChEBI" id="CHEBI:29105"/>
        <label>1</label>
    </ligand>
</feature>
<evidence type="ECO:0000256" key="4">
    <source>
        <dbReference type="ARBA" id="ARBA00022741"/>
    </source>
</evidence>
<dbReference type="InterPro" id="IPR027417">
    <property type="entry name" value="P-loop_NTPase"/>
</dbReference>
<feature type="binding site" evidence="12">
    <location>
        <position position="456"/>
    </location>
    <ligand>
        <name>Zn(2+)</name>
        <dbReference type="ChEBI" id="CHEBI:29105"/>
        <label>2</label>
    </ligand>
</feature>
<evidence type="ECO:0000313" key="15">
    <source>
        <dbReference type="EMBL" id="MBK1643106.1"/>
    </source>
</evidence>
<dbReference type="PROSITE" id="PS51194">
    <property type="entry name" value="HELICASE_CTER"/>
    <property type="match status" value="1"/>
</dbReference>
<keyword evidence="10 12" id="KW-0413">Isomerase</keyword>
<dbReference type="InterPro" id="IPR041236">
    <property type="entry name" value="PriA_C"/>
</dbReference>
<dbReference type="SMART" id="SM00490">
    <property type="entry name" value="HELICc"/>
    <property type="match status" value="1"/>
</dbReference>
<dbReference type="Pfam" id="PF00270">
    <property type="entry name" value="DEAD"/>
    <property type="match status" value="1"/>
</dbReference>
<reference evidence="15 16" key="1">
    <citation type="journal article" date="2020" name="Microorganisms">
        <title>Osmotic Adaptation and Compatible Solute Biosynthesis of Phototrophic Bacteria as Revealed from Genome Analyses.</title>
        <authorList>
            <person name="Imhoff J.F."/>
            <person name="Rahn T."/>
            <person name="Kunzel S."/>
            <person name="Keller A."/>
            <person name="Neulinger S.C."/>
        </authorList>
    </citation>
    <scope>NUCLEOTIDE SEQUENCE [LARGE SCALE GENOMIC DNA]</scope>
    <source>
        <strain evidence="15 16">DSM 21303</strain>
    </source>
</reference>
<dbReference type="GO" id="GO:0006310">
    <property type="term" value="P:DNA recombination"/>
    <property type="evidence" value="ECO:0007669"/>
    <property type="project" value="InterPro"/>
</dbReference>
<evidence type="ECO:0000256" key="2">
    <source>
        <dbReference type="ARBA" id="ARBA00022705"/>
    </source>
</evidence>
<keyword evidence="9 12" id="KW-0238">DNA-binding</keyword>
<dbReference type="NCBIfam" id="NF004067">
    <property type="entry name" value="PRK05580.1-4"/>
    <property type="match status" value="1"/>
</dbReference>
<evidence type="ECO:0000259" key="14">
    <source>
        <dbReference type="PROSITE" id="PS51194"/>
    </source>
</evidence>
<name>A0A9X0WEK9_9GAMM</name>
<feature type="binding site" evidence="12">
    <location>
        <position position="450"/>
    </location>
    <ligand>
        <name>Zn(2+)</name>
        <dbReference type="ChEBI" id="CHEBI:29105"/>
        <label>1</label>
    </ligand>
</feature>
<keyword evidence="6 12" id="KW-0347">Helicase</keyword>
<dbReference type="HAMAP" id="MF_00983">
    <property type="entry name" value="PriA"/>
    <property type="match status" value="1"/>
</dbReference>
<comment type="similarity">
    <text evidence="12">Belongs to the helicase family. PriA subfamily.</text>
</comment>
<evidence type="ECO:0000259" key="13">
    <source>
        <dbReference type="PROSITE" id="PS51192"/>
    </source>
</evidence>
<dbReference type="InterPro" id="IPR042115">
    <property type="entry name" value="PriA_3primeBD_sf"/>
</dbReference>
<dbReference type="GO" id="GO:1990077">
    <property type="term" value="C:primosome complex"/>
    <property type="evidence" value="ECO:0007669"/>
    <property type="project" value="UniProtKB-UniRule"/>
</dbReference>
<keyword evidence="16" id="KW-1185">Reference proteome</keyword>
<keyword evidence="2 12" id="KW-0235">DNA replication</keyword>
<proteinExistence type="inferred from homology"/>
<evidence type="ECO:0000256" key="9">
    <source>
        <dbReference type="ARBA" id="ARBA00023125"/>
    </source>
</evidence>
<dbReference type="GO" id="GO:0006269">
    <property type="term" value="P:DNA replication, synthesis of primer"/>
    <property type="evidence" value="ECO:0007669"/>
    <property type="project" value="UniProtKB-KW"/>
</dbReference>
<dbReference type="PANTHER" id="PTHR30580:SF0">
    <property type="entry name" value="PRIMOSOMAL PROTEIN N"/>
    <property type="match status" value="1"/>
</dbReference>
<dbReference type="GO" id="GO:0003677">
    <property type="term" value="F:DNA binding"/>
    <property type="evidence" value="ECO:0007669"/>
    <property type="project" value="UniProtKB-UniRule"/>
</dbReference>
<accession>A0A9X0WEK9</accession>
<dbReference type="Pfam" id="PF17764">
    <property type="entry name" value="PriA_3primeBD"/>
    <property type="match status" value="1"/>
</dbReference>
<keyword evidence="4 12" id="KW-0547">Nucleotide-binding</keyword>
<evidence type="ECO:0000256" key="12">
    <source>
        <dbReference type="HAMAP-Rule" id="MF_00983"/>
    </source>
</evidence>
<keyword evidence="8 12" id="KW-0067">ATP-binding</keyword>
<evidence type="ECO:0000256" key="3">
    <source>
        <dbReference type="ARBA" id="ARBA00022723"/>
    </source>
</evidence>
<dbReference type="InterPro" id="IPR040498">
    <property type="entry name" value="PriA_CRR"/>
</dbReference>
<dbReference type="GO" id="GO:0043138">
    <property type="term" value="F:3'-5' DNA helicase activity"/>
    <property type="evidence" value="ECO:0007669"/>
    <property type="project" value="UniProtKB-EC"/>
</dbReference>
<dbReference type="EMBL" id="NRSD01000001">
    <property type="protein sequence ID" value="MBK1643106.1"/>
    <property type="molecule type" value="Genomic_DNA"/>
</dbReference>
<organism evidence="15 16">
    <name type="scientific">Thiocapsa imhoffii</name>
    <dbReference type="NCBI Taxonomy" id="382777"/>
    <lineage>
        <taxon>Bacteria</taxon>
        <taxon>Pseudomonadati</taxon>
        <taxon>Pseudomonadota</taxon>
        <taxon>Gammaproteobacteria</taxon>
        <taxon>Chromatiales</taxon>
        <taxon>Chromatiaceae</taxon>
        <taxon>Thiocapsa</taxon>
    </lineage>
</organism>
<dbReference type="GO" id="GO:0006302">
    <property type="term" value="P:double-strand break repair"/>
    <property type="evidence" value="ECO:0007669"/>
    <property type="project" value="InterPro"/>
</dbReference>
<dbReference type="Pfam" id="PF00271">
    <property type="entry name" value="Helicase_C"/>
    <property type="match status" value="1"/>
</dbReference>
<dbReference type="SMART" id="SM00487">
    <property type="entry name" value="DEXDc"/>
    <property type="match status" value="1"/>
</dbReference>
<comment type="subunit">
    <text evidence="12">Component of the replication restart primosome.</text>
</comment>
<feature type="domain" description="Helicase C-terminal" evidence="14">
    <location>
        <begin position="462"/>
        <end position="641"/>
    </location>
</feature>
<dbReference type="Pfam" id="PF18074">
    <property type="entry name" value="PriA_C"/>
    <property type="match status" value="1"/>
</dbReference>
<keyword evidence="5 12" id="KW-0378">Hydrolase</keyword>
<feature type="binding site" evidence="12">
    <location>
        <position position="477"/>
    </location>
    <ligand>
        <name>Zn(2+)</name>
        <dbReference type="ChEBI" id="CHEBI:29105"/>
        <label>2</label>
    </ligand>
</feature>
<evidence type="ECO:0000256" key="5">
    <source>
        <dbReference type="ARBA" id="ARBA00022801"/>
    </source>
</evidence>
<dbReference type="Proteomes" id="UP001138802">
    <property type="component" value="Unassembled WGS sequence"/>
</dbReference>
<comment type="function">
    <text evidence="12">Initiates the restart of stalled replication forks, which reloads the replicative helicase on sites other than the origin of replication. Recognizes and binds to abandoned replication forks and remodels them to uncover a helicase loading site. Promotes assembly of the primosome at these replication forks.</text>
</comment>
<evidence type="ECO:0000313" key="16">
    <source>
        <dbReference type="Proteomes" id="UP001138802"/>
    </source>
</evidence>
<dbReference type="GO" id="GO:0008270">
    <property type="term" value="F:zinc ion binding"/>
    <property type="evidence" value="ECO:0007669"/>
    <property type="project" value="UniProtKB-UniRule"/>
</dbReference>
<protein>
    <recommendedName>
        <fullName evidence="12">Replication restart protein PriA</fullName>
    </recommendedName>
    <alternativeName>
        <fullName evidence="12">ATP-dependent DNA helicase PriA</fullName>
        <ecNumber evidence="12">5.6.2.4</ecNumber>
    </alternativeName>
    <alternativeName>
        <fullName evidence="12">DNA 3'-5' helicase PriA</fullName>
    </alternativeName>
</protein>
<evidence type="ECO:0000256" key="8">
    <source>
        <dbReference type="ARBA" id="ARBA00022840"/>
    </source>
</evidence>
<dbReference type="InterPro" id="IPR001650">
    <property type="entry name" value="Helicase_C-like"/>
</dbReference>
<comment type="catalytic activity">
    <reaction evidence="11 12">
        <text>ATP + H2O = ADP + phosphate + H(+)</text>
        <dbReference type="Rhea" id="RHEA:13065"/>
        <dbReference type="ChEBI" id="CHEBI:15377"/>
        <dbReference type="ChEBI" id="CHEBI:15378"/>
        <dbReference type="ChEBI" id="CHEBI:30616"/>
        <dbReference type="ChEBI" id="CHEBI:43474"/>
        <dbReference type="ChEBI" id="CHEBI:456216"/>
        <dbReference type="EC" id="5.6.2.4"/>
    </reaction>
</comment>
<evidence type="ECO:0000256" key="1">
    <source>
        <dbReference type="ARBA" id="ARBA00022515"/>
    </source>
</evidence>
<comment type="cofactor">
    <cofactor evidence="12">
        <name>Zn(2+)</name>
        <dbReference type="ChEBI" id="CHEBI:29105"/>
    </cofactor>
    <text evidence="12">Binds 2 zinc ions per subunit.</text>
</comment>
<dbReference type="Gene3D" id="3.40.50.300">
    <property type="entry name" value="P-loop containing nucleotide triphosphate hydrolases"/>
    <property type="match status" value="2"/>
</dbReference>
<feature type="binding site" evidence="12">
    <location>
        <position position="459"/>
    </location>
    <ligand>
        <name>Zn(2+)</name>
        <dbReference type="ChEBI" id="CHEBI:29105"/>
        <label>2</label>
    </ligand>
</feature>
<gene>
    <name evidence="12" type="primary">priA</name>
    <name evidence="15" type="ORF">CKO25_00230</name>
</gene>
<dbReference type="PANTHER" id="PTHR30580">
    <property type="entry name" value="PRIMOSOMAL PROTEIN N"/>
    <property type="match status" value="1"/>
</dbReference>
<dbReference type="FunFam" id="3.40.50.300:FF:000489">
    <property type="entry name" value="Primosome assembly protein PriA"/>
    <property type="match status" value="1"/>
</dbReference>
<dbReference type="AlphaFoldDB" id="A0A9X0WEK9"/>
<keyword evidence="3 12" id="KW-0479">Metal-binding</keyword>
<keyword evidence="7 12" id="KW-0862">Zinc</keyword>
<comment type="catalytic activity">
    <reaction evidence="12">
        <text>Couples ATP hydrolysis with the unwinding of duplex DNA by translocating in the 3'-5' direction.</text>
        <dbReference type="EC" id="5.6.2.4"/>
    </reaction>
</comment>
<evidence type="ECO:0000256" key="6">
    <source>
        <dbReference type="ARBA" id="ARBA00022806"/>
    </source>
</evidence>
<dbReference type="CDD" id="cd18804">
    <property type="entry name" value="SF2_C_priA"/>
    <property type="match status" value="1"/>
</dbReference>
<dbReference type="GO" id="GO:0006270">
    <property type="term" value="P:DNA replication initiation"/>
    <property type="evidence" value="ECO:0007669"/>
    <property type="project" value="TreeGrafter"/>
</dbReference>
<dbReference type="EC" id="5.6.2.4" evidence="12"/>